<organism evidence="2 5">
    <name type="scientific">Scophthalmus maximus</name>
    <name type="common">Turbot</name>
    <name type="synonym">Psetta maxima</name>
    <dbReference type="NCBI Taxonomy" id="52904"/>
    <lineage>
        <taxon>Eukaryota</taxon>
        <taxon>Metazoa</taxon>
        <taxon>Chordata</taxon>
        <taxon>Craniata</taxon>
        <taxon>Vertebrata</taxon>
        <taxon>Euteleostomi</taxon>
        <taxon>Actinopterygii</taxon>
        <taxon>Neopterygii</taxon>
        <taxon>Teleostei</taxon>
        <taxon>Neoteleostei</taxon>
        <taxon>Acanthomorphata</taxon>
        <taxon>Carangaria</taxon>
        <taxon>Pleuronectiformes</taxon>
        <taxon>Pleuronectoidei</taxon>
        <taxon>Scophthalmidae</taxon>
        <taxon>Scophthalmus</taxon>
    </lineage>
</organism>
<evidence type="ECO:0000313" key="2">
    <source>
        <dbReference type="EMBL" id="AWO98819.1"/>
    </source>
</evidence>
<dbReference type="PANTHER" id="PTHR46940:SF1">
    <property type="entry name" value="NKAP DOMAIN CONTAINING 1"/>
    <property type="match status" value="1"/>
</dbReference>
<dbReference type="OMA" id="MHCDRVA"/>
<keyword evidence="5" id="KW-1185">Reference proteome</keyword>
<dbReference type="OrthoDB" id="10055694at2759"/>
<evidence type="ECO:0000313" key="4">
    <source>
        <dbReference type="Ensembl" id="ENSSMAP00000012152.1"/>
    </source>
</evidence>
<dbReference type="EMBL" id="VEVO01000015">
    <property type="protein sequence ID" value="KAF0029996.1"/>
    <property type="molecule type" value="Genomic_DNA"/>
</dbReference>
<feature type="compositionally biased region" description="Basic residues" evidence="1">
    <location>
        <begin position="221"/>
        <end position="231"/>
    </location>
</feature>
<name>A0A2U9B4E8_SCOMX</name>
<protein>
    <submittedName>
        <fullName evidence="2 4">Uncharacterized protein</fullName>
    </submittedName>
</protein>
<feature type="region of interest" description="Disordered" evidence="1">
    <location>
        <begin position="116"/>
        <end position="246"/>
    </location>
</feature>
<dbReference type="Proteomes" id="UP000438429">
    <property type="component" value="Unassembled WGS sequence"/>
</dbReference>
<dbReference type="EMBL" id="CP026245">
    <property type="protein sequence ID" value="AWO98819.1"/>
    <property type="molecule type" value="Genomic_DNA"/>
</dbReference>
<dbReference type="STRING" id="52904.ENSSMAP00000012152"/>
<evidence type="ECO:0000313" key="5">
    <source>
        <dbReference type="Proteomes" id="UP000246464"/>
    </source>
</evidence>
<dbReference type="AlphaFoldDB" id="A0A2U9B4E8"/>
<dbReference type="GeneID" id="118298958"/>
<dbReference type="Pfam" id="PF15692">
    <property type="entry name" value="NKAP"/>
    <property type="match status" value="1"/>
</dbReference>
<evidence type="ECO:0000313" key="6">
    <source>
        <dbReference type="Proteomes" id="UP000438429"/>
    </source>
</evidence>
<dbReference type="EMBL" id="CP026245">
    <property type="protein sequence ID" value="AWO98821.1"/>
    <property type="molecule type" value="Genomic_DNA"/>
</dbReference>
<dbReference type="PANTHER" id="PTHR46940">
    <property type="entry name" value="NKAP DOMAIN-CONTAINING 1"/>
    <property type="match status" value="1"/>
</dbReference>
<dbReference type="EMBL" id="CP026245">
    <property type="protein sequence ID" value="AWO98814.1"/>
    <property type="molecule type" value="Genomic_DNA"/>
</dbReference>
<dbReference type="Ensembl" id="ENSSMAT00000012307.2">
    <property type="protein sequence ID" value="ENSSMAP00000012152.1"/>
    <property type="gene ID" value="ENSSMAG00000007497.2"/>
</dbReference>
<reference evidence="4" key="3">
    <citation type="submission" date="2020-05" db="EMBL/GenBank/DDBJ databases">
        <authorList>
            <person name="Moser M."/>
        </authorList>
    </citation>
    <scope>NUCLEOTIDE SEQUENCE [LARGE SCALE GENOMIC DNA]</scope>
</reference>
<evidence type="ECO:0000313" key="3">
    <source>
        <dbReference type="EMBL" id="KAF0029996.1"/>
    </source>
</evidence>
<feature type="compositionally biased region" description="Basic residues" evidence="1">
    <location>
        <begin position="141"/>
        <end position="156"/>
    </location>
</feature>
<reference evidence="3 6" key="2">
    <citation type="submission" date="2019-06" db="EMBL/GenBank/DDBJ databases">
        <title>Draft genomes of female and male turbot (Scophthalmus maximus).</title>
        <authorList>
            <person name="Xu H."/>
            <person name="Xu X.-W."/>
            <person name="Shao C."/>
            <person name="Chen S."/>
        </authorList>
    </citation>
    <scope>NUCLEOTIDE SEQUENCE [LARGE SCALE GENOMIC DNA]</scope>
    <source>
        <strain evidence="3">Ysfricsl-2016a</strain>
        <tissue evidence="3">Blood</tissue>
    </source>
</reference>
<feature type="compositionally biased region" description="Basic residues" evidence="1">
    <location>
        <begin position="185"/>
        <end position="202"/>
    </location>
</feature>
<dbReference type="KEGG" id="smau:118298958"/>
<reference evidence="4" key="4">
    <citation type="submission" date="2023-05" db="EMBL/GenBank/DDBJ databases">
        <title>High-quality long-read genome of Scophthalmus maximus.</title>
        <authorList>
            <person name="Lien S."/>
            <person name="Martinez P."/>
        </authorList>
    </citation>
    <scope>NUCLEOTIDE SEQUENCE [LARGE SCALE GENOMIC DNA]</scope>
</reference>
<reference evidence="4" key="5">
    <citation type="submission" date="2025-05" db="UniProtKB">
        <authorList>
            <consortium name="Ensembl"/>
        </authorList>
    </citation>
    <scope>IDENTIFICATION</scope>
</reference>
<evidence type="ECO:0000256" key="1">
    <source>
        <dbReference type="SAM" id="MobiDB-lite"/>
    </source>
</evidence>
<dbReference type="CTD" id="55216"/>
<feature type="compositionally biased region" description="Basic and acidic residues" evidence="1">
    <location>
        <begin position="131"/>
        <end position="140"/>
    </location>
</feature>
<reference evidence="2 5" key="1">
    <citation type="submission" date="2017-12" db="EMBL/GenBank/DDBJ databases">
        <title>Integrating genomic resources of turbot (Scophthalmus maximus) in depth evaluation of genetic and physical mapping variation across individuals.</title>
        <authorList>
            <person name="Martinez P."/>
        </authorList>
    </citation>
    <scope>NUCLEOTIDE SEQUENCE [LARGE SCALE GENOMIC DNA]</scope>
</reference>
<proteinExistence type="predicted"/>
<gene>
    <name evidence="4" type="primary">nkapd1</name>
    <name evidence="3" type="ORF">F2P81_016727</name>
    <name evidence="2" type="ORF">SMAX5B_004538</name>
</gene>
<dbReference type="Proteomes" id="UP000246464">
    <property type="component" value="Chromosome 3"/>
</dbReference>
<dbReference type="InterPro" id="IPR043407">
    <property type="entry name" value="Nkap_D1"/>
</dbReference>
<dbReference type="Bgee" id="ENSSMAG00000007497">
    <property type="expression patterns" value="Expressed in head kidney and 6 other cell types or tissues"/>
</dbReference>
<dbReference type="Proteomes" id="UP000694558">
    <property type="component" value="Chromosome 3"/>
</dbReference>
<accession>A0A2U9B4E8</accession>
<dbReference type="RefSeq" id="XP_035478096.1">
    <property type="nucleotide sequence ID" value="XM_035622203.1"/>
</dbReference>
<dbReference type="EMBL" id="CP026245">
    <property type="protein sequence ID" value="AWO98817.1"/>
    <property type="molecule type" value="Genomic_DNA"/>
</dbReference>
<dbReference type="GeneTree" id="ENSGT00940000167059"/>
<dbReference type="RefSeq" id="XP_035478097.1">
    <property type="nucleotide sequence ID" value="XM_035622204.1"/>
</dbReference>
<sequence>MSKQPLGKTLLRNVIRHTDAHNKIQEETDMWKMRGWEVQKSHKHVSDTECARGHMHCDRVADQTRDLGRSRERASEHDDREARYWTRKLYEFEANDPDRWGHSGFKELYPEEFKSDGERTKKLGRHKMKKSKSDTEENLSKHSKKDSRKKKKKKKKKDEDAKRKKANCSNSGDSSDDSSASKDKQGRRRSKNRHKNKKSSKTRGRDDSSSGGSDDGESKRTSHSRRKRKRDLQKDSESGLNLKKKR</sequence>